<protein>
    <recommendedName>
        <fullName evidence="16">DNA ligase</fullName>
        <ecNumber evidence="16">6.5.1.1</ecNumber>
    </recommendedName>
</protein>
<evidence type="ECO:0000256" key="10">
    <source>
        <dbReference type="ARBA" id="ARBA00022842"/>
    </source>
</evidence>
<evidence type="ECO:0000256" key="16">
    <source>
        <dbReference type="RuleBase" id="RU000617"/>
    </source>
</evidence>
<proteinExistence type="inferred from homology"/>
<dbReference type="InterPro" id="IPR012309">
    <property type="entry name" value="DNA_ligase_ATP-dep_C"/>
</dbReference>
<evidence type="ECO:0000256" key="17">
    <source>
        <dbReference type="RuleBase" id="RU004196"/>
    </source>
</evidence>
<dbReference type="InterPro" id="IPR012340">
    <property type="entry name" value="NA-bd_OB-fold"/>
</dbReference>
<keyword evidence="22" id="KW-1185">Reference proteome</keyword>
<dbReference type="SUPFAM" id="SSF52113">
    <property type="entry name" value="BRCT domain"/>
    <property type="match status" value="2"/>
</dbReference>
<dbReference type="GO" id="GO:0006297">
    <property type="term" value="P:nucleotide-excision repair, DNA gap filling"/>
    <property type="evidence" value="ECO:0007669"/>
    <property type="project" value="TreeGrafter"/>
</dbReference>
<keyword evidence="8 16" id="KW-0227">DNA damage</keyword>
<feature type="domain" description="ATP-dependent DNA ligase family profile" evidence="19">
    <location>
        <begin position="411"/>
        <end position="534"/>
    </location>
</feature>
<keyword evidence="7 16" id="KW-0547">Nucleotide-binding</keyword>
<dbReference type="Proteomes" id="UP000242877">
    <property type="component" value="Unassembled WGS sequence"/>
</dbReference>
<dbReference type="InterPro" id="IPR029710">
    <property type="entry name" value="LIG4"/>
</dbReference>
<dbReference type="GO" id="GO:0005524">
    <property type="term" value="F:ATP binding"/>
    <property type="evidence" value="ECO:0007669"/>
    <property type="project" value="UniProtKB-KW"/>
</dbReference>
<dbReference type="Gene3D" id="2.40.50.140">
    <property type="entry name" value="Nucleic acid-binding proteins"/>
    <property type="match status" value="1"/>
</dbReference>
<dbReference type="SUPFAM" id="SSF50249">
    <property type="entry name" value="Nucleic acid-binding proteins"/>
    <property type="match status" value="1"/>
</dbReference>
<evidence type="ECO:0000256" key="15">
    <source>
        <dbReference type="ARBA" id="ARBA00043870"/>
    </source>
</evidence>
<sequence length="975" mass="112428">MDDVQYDEDLDAKYPNRPHNHGSSWPFHSLITDLFDPLNENKKKQPSSKLAIRKFGPDHSHRTPQERRRDIVSRFISKWRAEVGNDIYPAFRLIVPDRDRDRGMYGLKEKTIAKLLIRVMKINRDSPDGQLLMNWKLPGGGAASAMSGDFAGRCHEVLSKRPLRVDFGDMTIDDVNEALDRLSVASKEDEQLPIFRQFYQRMNPEELRWLIKIVLRQMKIGATERTFFNIWHPDAENLFSVSSSLRRVCWELWDPNVRLEGDEAAVTLMQCFQPQLAQFQMHNFERMIARMHLDPEDPVFRIEEKMDGERMQLHLCSDSSIEGGKHFKFWSRKAKDYTYLYGDGLFDENGALTRYLQDAFTDGVESIILDGEMITWDPEQDAPVPFGTLKSAALREQRNPFEAGHRPLYRLFDILYLNGKVLTRYTLRDRRRALEASIKPVHRRFEIHPYEEGRKASDIEPLLRRVVAEASEGLVLKNPNSPYRLNERSDDWMKVKPEYMTEFGEFLDLVVIGGYYGSGHRGGHLSSFLCGLRVDNPSSSSSENSQKCYSFCKVGGGFAAQDYATLRHRTEGKWKNWDPKKPPTEFIELGGGRAQHERPDMWIKPEDSIVICVKAAQVVTSDMFRIGLTLRFPRLKMLRPDKNWKTALSVDEFMQLKSNIEQEKKEKEFEVENTRKKRATKRTKKELTIAGDTTRSQVNFQPPSGKLFEGLNFCILSDRSTKPKKSKAEIEQLVKSNQGRIYQTNTAAEHMYCIADRRTVKVASIQKRGVQNVIRPEWILDCIKQAKVDEQHGQPGLLLPLEPMHMFFTKEDDIAEIESHVDQFSDSYTRDIEEAELAKILDSMSVTDVPYETLKDIESEILDDESRASLPAWIFKDLVVYFAPHRDANDISERLQIASNVAVFAGAQVAHNLGEPGVTHIVIDEDRDLTDVASLRKNLSQRLTDGVSKLPRIVSVRWIEESWKEQTLLDEERFA</sequence>
<evidence type="ECO:0000256" key="4">
    <source>
        <dbReference type="ARBA" id="ARBA00022598"/>
    </source>
</evidence>
<dbReference type="PANTHER" id="PTHR45997:SF1">
    <property type="entry name" value="DNA LIGASE 4"/>
    <property type="match status" value="1"/>
</dbReference>
<evidence type="ECO:0000256" key="8">
    <source>
        <dbReference type="ARBA" id="ARBA00022763"/>
    </source>
</evidence>
<dbReference type="CDD" id="cd07968">
    <property type="entry name" value="OBF_DNA_ligase_IV"/>
    <property type="match status" value="1"/>
</dbReference>
<dbReference type="Pfam" id="PF04679">
    <property type="entry name" value="DNA_ligase_A_C"/>
    <property type="match status" value="1"/>
</dbReference>
<dbReference type="Pfam" id="PF01068">
    <property type="entry name" value="DNA_ligase_A_M"/>
    <property type="match status" value="1"/>
</dbReference>
<organism evidence="21 22">
    <name type="scientific">Ascosphaera apis ARSEF 7405</name>
    <dbReference type="NCBI Taxonomy" id="392613"/>
    <lineage>
        <taxon>Eukaryota</taxon>
        <taxon>Fungi</taxon>
        <taxon>Dikarya</taxon>
        <taxon>Ascomycota</taxon>
        <taxon>Pezizomycotina</taxon>
        <taxon>Eurotiomycetes</taxon>
        <taxon>Eurotiomycetidae</taxon>
        <taxon>Onygenales</taxon>
        <taxon>Ascosphaeraceae</taxon>
        <taxon>Ascosphaera</taxon>
    </lineage>
</organism>
<dbReference type="InterPro" id="IPR016059">
    <property type="entry name" value="DNA_ligase_ATP-dep_CS"/>
</dbReference>
<comment type="subcellular location">
    <subcellularLocation>
        <location evidence="2">Nucleus</location>
    </subcellularLocation>
</comment>
<dbReference type="EMBL" id="AZGZ01000012">
    <property type="protein sequence ID" value="KZZ91989.1"/>
    <property type="molecule type" value="Genomic_DNA"/>
</dbReference>
<dbReference type="InterPro" id="IPR044125">
    <property type="entry name" value="Adenylation_DNA_ligase_IV"/>
</dbReference>
<dbReference type="FunFam" id="2.40.50.140:FF:000234">
    <property type="entry name" value="DNA ligase"/>
    <property type="match status" value="1"/>
</dbReference>
<comment type="catalytic activity">
    <reaction evidence="14 16">
        <text>ATP + (deoxyribonucleotide)n-3'-hydroxyl + 5'-phospho-(deoxyribonucleotide)m = (deoxyribonucleotide)n+m + AMP + diphosphate.</text>
        <dbReference type="EC" id="6.5.1.1"/>
    </reaction>
</comment>
<dbReference type="SUPFAM" id="SSF56091">
    <property type="entry name" value="DNA ligase/mRNA capping enzyme, catalytic domain"/>
    <property type="match status" value="1"/>
</dbReference>
<comment type="caution">
    <text evidence="21">The sequence shown here is derived from an EMBL/GenBank/DDBJ whole genome shotgun (WGS) entry which is preliminary data.</text>
</comment>
<dbReference type="InterPro" id="IPR036599">
    <property type="entry name" value="DNA_ligase_N_sf"/>
</dbReference>
<keyword evidence="12 16" id="KW-0234">DNA repair</keyword>
<dbReference type="FunFam" id="1.10.3260.10:FF:000008">
    <property type="entry name" value="DNA ligase 4"/>
    <property type="match status" value="1"/>
</dbReference>
<evidence type="ECO:0000256" key="14">
    <source>
        <dbReference type="ARBA" id="ARBA00034003"/>
    </source>
</evidence>
<evidence type="ECO:0000256" key="18">
    <source>
        <dbReference type="SAM" id="MobiDB-lite"/>
    </source>
</evidence>
<evidence type="ECO:0000313" key="22">
    <source>
        <dbReference type="Proteomes" id="UP000242877"/>
    </source>
</evidence>
<evidence type="ECO:0000256" key="5">
    <source>
        <dbReference type="ARBA" id="ARBA00022723"/>
    </source>
</evidence>
<evidence type="ECO:0000256" key="12">
    <source>
        <dbReference type="ARBA" id="ARBA00023204"/>
    </source>
</evidence>
<accession>A0A167Z0E4</accession>
<dbReference type="PROSITE" id="PS50160">
    <property type="entry name" value="DNA_LIGASE_A3"/>
    <property type="match status" value="1"/>
</dbReference>
<dbReference type="GO" id="GO:0005730">
    <property type="term" value="C:nucleolus"/>
    <property type="evidence" value="ECO:0007669"/>
    <property type="project" value="EnsemblFungi"/>
</dbReference>
<dbReference type="GO" id="GO:0032807">
    <property type="term" value="C:DNA ligase IV complex"/>
    <property type="evidence" value="ECO:0007669"/>
    <property type="project" value="EnsemblFungi"/>
</dbReference>
<feature type="region of interest" description="Disordered" evidence="18">
    <location>
        <begin position="41"/>
        <end position="67"/>
    </location>
</feature>
<comment type="similarity">
    <text evidence="3 17">Belongs to the ATP-dependent DNA ligase family.</text>
</comment>
<dbReference type="GO" id="GO:0071897">
    <property type="term" value="P:DNA biosynthetic process"/>
    <property type="evidence" value="ECO:0007669"/>
    <property type="project" value="InterPro"/>
</dbReference>
<dbReference type="NCBIfam" id="TIGR00574">
    <property type="entry name" value="dnl1"/>
    <property type="match status" value="1"/>
</dbReference>
<dbReference type="Pfam" id="PF04675">
    <property type="entry name" value="DNA_ligase_A_N"/>
    <property type="match status" value="1"/>
</dbReference>
<dbReference type="PROSITE" id="PS50172">
    <property type="entry name" value="BRCT"/>
    <property type="match status" value="2"/>
</dbReference>
<dbReference type="Gene3D" id="3.40.50.10190">
    <property type="entry name" value="BRCT domain"/>
    <property type="match status" value="2"/>
</dbReference>
<evidence type="ECO:0000256" key="9">
    <source>
        <dbReference type="ARBA" id="ARBA00022840"/>
    </source>
</evidence>
<dbReference type="FunFam" id="3.30.470.30:FF:000013">
    <property type="entry name" value="DNA ligase"/>
    <property type="match status" value="1"/>
</dbReference>
<dbReference type="GO" id="GO:0003910">
    <property type="term" value="F:DNA ligase (ATP) activity"/>
    <property type="evidence" value="ECO:0007669"/>
    <property type="project" value="UniProtKB-EC"/>
</dbReference>
<keyword evidence="11 16" id="KW-0233">DNA recombination</keyword>
<keyword evidence="6" id="KW-0677">Repeat</keyword>
<keyword evidence="13" id="KW-0539">Nucleus</keyword>
<dbReference type="Gene3D" id="3.30.470.30">
    <property type="entry name" value="DNA ligase/mRNA capping enzyme"/>
    <property type="match status" value="1"/>
</dbReference>
<gene>
    <name evidence="21" type="ORF">AAP_03208</name>
</gene>
<keyword evidence="4 16" id="KW-0436">Ligase</keyword>
<dbReference type="VEuPathDB" id="FungiDB:AAP_03208"/>
<evidence type="ECO:0000313" key="21">
    <source>
        <dbReference type="EMBL" id="KZZ91989.1"/>
    </source>
</evidence>
<name>A0A167Z0E4_9EURO</name>
<evidence type="ECO:0000259" key="20">
    <source>
        <dbReference type="PROSITE" id="PS50172"/>
    </source>
</evidence>
<feature type="domain" description="BRCT" evidence="20">
    <location>
        <begin position="703"/>
        <end position="788"/>
    </location>
</feature>
<dbReference type="PROSITE" id="PS00697">
    <property type="entry name" value="DNA_LIGASE_A1"/>
    <property type="match status" value="1"/>
</dbReference>
<evidence type="ECO:0000256" key="1">
    <source>
        <dbReference type="ARBA" id="ARBA00001946"/>
    </source>
</evidence>
<dbReference type="OrthoDB" id="151490at2759"/>
<dbReference type="GO" id="GO:0006310">
    <property type="term" value="P:DNA recombination"/>
    <property type="evidence" value="ECO:0007669"/>
    <property type="project" value="UniProtKB-KW"/>
</dbReference>
<dbReference type="GO" id="GO:0000785">
    <property type="term" value="C:chromatin"/>
    <property type="evidence" value="ECO:0007669"/>
    <property type="project" value="EnsemblFungi"/>
</dbReference>
<keyword evidence="5" id="KW-0479">Metal-binding</keyword>
<dbReference type="Pfam" id="PF16589">
    <property type="entry name" value="BRCT_2"/>
    <property type="match status" value="1"/>
</dbReference>
<evidence type="ECO:0000256" key="6">
    <source>
        <dbReference type="ARBA" id="ARBA00022737"/>
    </source>
</evidence>
<dbReference type="InterPro" id="IPR036420">
    <property type="entry name" value="BRCT_dom_sf"/>
</dbReference>
<keyword evidence="9 16" id="KW-0067">ATP-binding</keyword>
<dbReference type="GO" id="GO:0003677">
    <property type="term" value="F:DNA binding"/>
    <property type="evidence" value="ECO:0007669"/>
    <property type="project" value="InterPro"/>
</dbReference>
<dbReference type="CDD" id="cd07903">
    <property type="entry name" value="Adenylation_DNA_ligase_IV"/>
    <property type="match status" value="1"/>
</dbReference>
<dbReference type="SUPFAM" id="SSF117018">
    <property type="entry name" value="ATP-dependent DNA ligase DNA-binding domain"/>
    <property type="match status" value="1"/>
</dbReference>
<evidence type="ECO:0000256" key="13">
    <source>
        <dbReference type="ARBA" id="ARBA00023242"/>
    </source>
</evidence>
<dbReference type="PANTHER" id="PTHR45997">
    <property type="entry name" value="DNA LIGASE 4"/>
    <property type="match status" value="1"/>
</dbReference>
<dbReference type="SMART" id="SM00292">
    <property type="entry name" value="BRCT"/>
    <property type="match status" value="2"/>
</dbReference>
<reference evidence="21 22" key="1">
    <citation type="journal article" date="2016" name="Genome Biol. Evol.">
        <title>Divergent and convergent evolution of fungal pathogenicity.</title>
        <authorList>
            <person name="Shang Y."/>
            <person name="Xiao G."/>
            <person name="Zheng P."/>
            <person name="Cen K."/>
            <person name="Zhan S."/>
            <person name="Wang C."/>
        </authorList>
    </citation>
    <scope>NUCLEOTIDE SEQUENCE [LARGE SCALE GENOMIC DNA]</scope>
    <source>
        <strain evidence="21 22">ARSEF 7405</strain>
    </source>
</reference>
<comment type="cofactor">
    <cofactor evidence="1">
        <name>Mg(2+)</name>
        <dbReference type="ChEBI" id="CHEBI:18420"/>
    </cofactor>
</comment>
<dbReference type="GO" id="GO:0006303">
    <property type="term" value="P:double-strand break repair via nonhomologous end joining"/>
    <property type="evidence" value="ECO:0007669"/>
    <property type="project" value="TreeGrafter"/>
</dbReference>
<dbReference type="Gene3D" id="1.10.3260.10">
    <property type="entry name" value="DNA ligase, ATP-dependent, N-terminal domain"/>
    <property type="match status" value="1"/>
</dbReference>
<dbReference type="InterPro" id="IPR012310">
    <property type="entry name" value="DNA_ligase_ATP-dep_cent"/>
</dbReference>
<dbReference type="InterPro" id="IPR000977">
    <property type="entry name" value="DNA_ligase_ATP-dep"/>
</dbReference>
<evidence type="ECO:0000256" key="11">
    <source>
        <dbReference type="ARBA" id="ARBA00023172"/>
    </source>
</evidence>
<comment type="function">
    <text evidence="15">DNA ligase involved in DNA non-homologous end joining (NHEJ); required for double-strand break (DSB) repair.</text>
</comment>
<evidence type="ECO:0000259" key="19">
    <source>
        <dbReference type="PROSITE" id="PS50160"/>
    </source>
</evidence>
<dbReference type="EC" id="6.5.1.1" evidence="16"/>
<dbReference type="AlphaFoldDB" id="A0A167Z0E4"/>
<evidence type="ECO:0000256" key="3">
    <source>
        <dbReference type="ARBA" id="ARBA00007572"/>
    </source>
</evidence>
<evidence type="ECO:0000256" key="7">
    <source>
        <dbReference type="ARBA" id="ARBA00022741"/>
    </source>
</evidence>
<dbReference type="CDD" id="cd17722">
    <property type="entry name" value="BRCT_DNA_ligase_IV_rpt1"/>
    <property type="match status" value="1"/>
</dbReference>
<keyword evidence="10" id="KW-0460">Magnesium</keyword>
<dbReference type="InterPro" id="IPR012308">
    <property type="entry name" value="DNA_ligase_ATP-dep_N"/>
</dbReference>
<feature type="domain" description="BRCT" evidence="20">
    <location>
        <begin position="874"/>
        <end position="975"/>
    </location>
</feature>
<dbReference type="InterPro" id="IPR001357">
    <property type="entry name" value="BRCT_dom"/>
</dbReference>
<feature type="compositionally biased region" description="Basic and acidic residues" evidence="18">
    <location>
        <begin position="55"/>
        <end position="67"/>
    </location>
</feature>
<evidence type="ECO:0000256" key="2">
    <source>
        <dbReference type="ARBA" id="ARBA00004123"/>
    </source>
</evidence>
<dbReference type="GO" id="GO:0046872">
    <property type="term" value="F:metal ion binding"/>
    <property type="evidence" value="ECO:0007669"/>
    <property type="project" value="UniProtKB-KW"/>
</dbReference>